<dbReference type="HOGENOM" id="CLU_2971727_0_0_11"/>
<evidence type="ECO:0000313" key="1">
    <source>
        <dbReference type="EMBL" id="EFK54356.1"/>
    </source>
</evidence>
<dbReference type="STRING" id="585529.HMPREF0291_12013"/>
<dbReference type="Proteomes" id="UP000004208">
    <property type="component" value="Unassembled WGS sequence"/>
</dbReference>
<reference evidence="1" key="1">
    <citation type="submission" date="2010-06" db="EMBL/GenBank/DDBJ databases">
        <authorList>
            <person name="Muzny D."/>
            <person name="Qin X."/>
            <person name="Buhay C."/>
            <person name="Dugan-Rocha S."/>
            <person name="Ding Y."/>
            <person name="Chen G."/>
            <person name="Hawes A."/>
            <person name="Holder M."/>
            <person name="Jhangiani S."/>
            <person name="Johnson A."/>
            <person name="Khan Z."/>
            <person name="Li Z."/>
            <person name="Liu W."/>
            <person name="Liu X."/>
            <person name="Perez L."/>
            <person name="Shen H."/>
            <person name="Wang Q."/>
            <person name="Watt J."/>
            <person name="Xi L."/>
            <person name="Xin Y."/>
            <person name="Zhou J."/>
            <person name="Deng J."/>
            <person name="Jiang H."/>
            <person name="Liu Y."/>
            <person name="Qu J."/>
            <person name="Song X.-Z."/>
            <person name="Zhang L."/>
            <person name="Villasana D."/>
            <person name="Johnson A."/>
            <person name="Liu J."/>
            <person name="Liyanage D."/>
            <person name="Lorensuhewa L."/>
            <person name="Robinson T."/>
            <person name="Song A."/>
            <person name="Song B.-B."/>
            <person name="Dinh H."/>
            <person name="Thornton R."/>
            <person name="Coyle M."/>
            <person name="Francisco L."/>
            <person name="Jackson L."/>
            <person name="Javaid M."/>
            <person name="Korchina V."/>
            <person name="Kovar C."/>
            <person name="Mata R."/>
            <person name="Mathew T."/>
            <person name="Ngo R."/>
            <person name="Nguyen L."/>
            <person name="Nguyen N."/>
            <person name="Okwuonu G."/>
            <person name="Ongeri F."/>
            <person name="Pham C."/>
            <person name="Simmons D."/>
            <person name="Wilczek-Boney K."/>
            <person name="Hale W."/>
            <person name="Jakkamsetti A."/>
            <person name="Pham P."/>
            <person name="Ruth R."/>
            <person name="San Lucas F."/>
            <person name="Warren J."/>
            <person name="Zhang J."/>
            <person name="Zhao Z."/>
            <person name="Zhou C."/>
            <person name="Zhu D."/>
            <person name="Lee S."/>
            <person name="Bess C."/>
            <person name="Blankenburg K."/>
            <person name="Forbes L."/>
            <person name="Fu Q."/>
            <person name="Gubbala S."/>
            <person name="Hirani K."/>
            <person name="Jayaseelan J.C."/>
            <person name="Lara F."/>
            <person name="Munidasa M."/>
            <person name="Palculict T."/>
            <person name="Patil S."/>
            <person name="Pu L.-L."/>
            <person name="Saada N."/>
            <person name="Tang L."/>
            <person name="Weissenberger G."/>
            <person name="Zhu Y."/>
            <person name="Hemphill L."/>
            <person name="Shang Y."/>
            <person name="Youmans B."/>
            <person name="Ayvaz T."/>
            <person name="Ross M."/>
            <person name="Santibanez J."/>
            <person name="Aqrawi P."/>
            <person name="Gross S."/>
            <person name="Joshi V."/>
            <person name="Fowler G."/>
            <person name="Nazareth L."/>
            <person name="Reid J."/>
            <person name="Worley K."/>
            <person name="Petrosino J."/>
            <person name="Highlander S."/>
            <person name="Gibbs R."/>
        </authorList>
    </citation>
    <scope>NUCLEOTIDE SEQUENCE [LARGE SCALE GENOMIC DNA]</scope>
    <source>
        <strain evidence="1">ATCC 33030</strain>
    </source>
</reference>
<gene>
    <name evidence="1" type="ORF">HMPREF0291_12013</name>
</gene>
<name>D7WDX5_9CORY</name>
<dbReference type="AlphaFoldDB" id="D7WDX5"/>
<accession>D7WDX5</accession>
<proteinExistence type="predicted"/>
<protein>
    <submittedName>
        <fullName evidence="1">Uncharacterized protein</fullName>
    </submittedName>
</protein>
<evidence type="ECO:0000313" key="2">
    <source>
        <dbReference type="Proteomes" id="UP000004208"/>
    </source>
</evidence>
<comment type="caution">
    <text evidence="1">The sequence shown here is derived from an EMBL/GenBank/DDBJ whole genome shotgun (WGS) entry which is preliminary data.</text>
</comment>
<dbReference type="EMBL" id="ACLJ02000003">
    <property type="protein sequence ID" value="EFK54356.1"/>
    <property type="molecule type" value="Genomic_DNA"/>
</dbReference>
<organism evidence="1 2">
    <name type="scientific">Corynebacterium genitalium ATCC 33030</name>
    <dbReference type="NCBI Taxonomy" id="585529"/>
    <lineage>
        <taxon>Bacteria</taxon>
        <taxon>Bacillati</taxon>
        <taxon>Actinomycetota</taxon>
        <taxon>Actinomycetes</taxon>
        <taxon>Mycobacteriales</taxon>
        <taxon>Corynebacteriaceae</taxon>
        <taxon>Corynebacterium</taxon>
    </lineage>
</organism>
<keyword evidence="2" id="KW-1185">Reference proteome</keyword>
<sequence length="58" mass="6442">MRLERVPARVAPLLTSAIIPDLPIRGDRIGDTSIGRVSRFCIRKPPSDTGRPKWEVSS</sequence>